<accession>A0A972VV96</accession>
<dbReference type="InterPro" id="IPR045398">
    <property type="entry name" value="DUF6515"/>
</dbReference>
<dbReference type="AlphaFoldDB" id="A0A972VV96"/>
<dbReference type="Proteomes" id="UP000754644">
    <property type="component" value="Unassembled WGS sequence"/>
</dbReference>
<proteinExistence type="predicted"/>
<evidence type="ECO:0000256" key="1">
    <source>
        <dbReference type="SAM" id="SignalP"/>
    </source>
</evidence>
<evidence type="ECO:0000313" key="2">
    <source>
        <dbReference type="EMBL" id="NQV64878.1"/>
    </source>
</evidence>
<comment type="caution">
    <text evidence="2">The sequence shown here is derived from an EMBL/GenBank/DDBJ whole genome shotgun (WGS) entry which is preliminary data.</text>
</comment>
<sequence>MNCFTRLTSLTFVIATLSFMLLIPAAYADRDHRDFRRPGESIHVLPDRHERIRVNDHPYYYRRGVFYEPRSSGYVVISAPLGAHVRSLPTGYVSFGLDTRRYFYANTTYYLYDDRNRDYVVVEQPARGEALMQSSMEVASAAELFVYPKNGQNEELRDQDRYECHRWAKSQTSYDPSMANQRASLAPDYRRAVSACLEGRGYTVR</sequence>
<evidence type="ECO:0000313" key="3">
    <source>
        <dbReference type="Proteomes" id="UP000754644"/>
    </source>
</evidence>
<reference evidence="2" key="1">
    <citation type="submission" date="2020-05" db="EMBL/GenBank/DDBJ databases">
        <title>Sulfur intermediates as new biogeochemical hubs in an aquatic model microbial ecosystem.</title>
        <authorList>
            <person name="Vigneron A."/>
        </authorList>
    </citation>
    <scope>NUCLEOTIDE SEQUENCE</scope>
    <source>
        <strain evidence="2">Bin.250</strain>
    </source>
</reference>
<feature type="signal peptide" evidence="1">
    <location>
        <begin position="1"/>
        <end position="28"/>
    </location>
</feature>
<dbReference type="EMBL" id="JABMOJ010000217">
    <property type="protein sequence ID" value="NQV64878.1"/>
    <property type="molecule type" value="Genomic_DNA"/>
</dbReference>
<name>A0A972VV96_9GAMM</name>
<protein>
    <submittedName>
        <fullName evidence="2">Uncharacterized protein</fullName>
    </submittedName>
</protein>
<keyword evidence="1" id="KW-0732">Signal</keyword>
<feature type="chain" id="PRO_5037240486" evidence="1">
    <location>
        <begin position="29"/>
        <end position="205"/>
    </location>
</feature>
<gene>
    <name evidence="2" type="ORF">HQ497_05880</name>
</gene>
<dbReference type="Pfam" id="PF20125">
    <property type="entry name" value="DUF6515"/>
    <property type="match status" value="1"/>
</dbReference>
<organism evidence="2 3">
    <name type="scientific">SAR86 cluster bacterium</name>
    <dbReference type="NCBI Taxonomy" id="2030880"/>
    <lineage>
        <taxon>Bacteria</taxon>
        <taxon>Pseudomonadati</taxon>
        <taxon>Pseudomonadota</taxon>
        <taxon>Gammaproteobacteria</taxon>
        <taxon>SAR86 cluster</taxon>
    </lineage>
</organism>